<organism evidence="2 3">
    <name type="scientific">Drechslerella dactyloides</name>
    <name type="common">Nematode-trapping fungus</name>
    <name type="synonym">Arthrobotrys dactyloides</name>
    <dbReference type="NCBI Taxonomy" id="74499"/>
    <lineage>
        <taxon>Eukaryota</taxon>
        <taxon>Fungi</taxon>
        <taxon>Dikarya</taxon>
        <taxon>Ascomycota</taxon>
        <taxon>Pezizomycotina</taxon>
        <taxon>Orbiliomycetes</taxon>
        <taxon>Orbiliales</taxon>
        <taxon>Orbiliaceae</taxon>
        <taxon>Drechslerella</taxon>
    </lineage>
</organism>
<feature type="region of interest" description="Disordered" evidence="1">
    <location>
        <begin position="100"/>
        <end position="159"/>
    </location>
</feature>
<sequence>MADKNTYVANGQFMQRYTSPFHVITTAHANVWFESSPPLTSRITRFTESAIQFIGLYTVSLLSVRSPQPSLTTYILYTNTANAKQFDPYASAEASSFATQNNAAMQGTSRGNGSTGFGGSSRQDPRGGNGGGSGGGSGGGGRRLGTIDQVRGPECGSCG</sequence>
<feature type="compositionally biased region" description="Polar residues" evidence="1">
    <location>
        <begin position="100"/>
        <end position="112"/>
    </location>
</feature>
<proteinExistence type="predicted"/>
<evidence type="ECO:0000313" key="2">
    <source>
        <dbReference type="EMBL" id="KAJ6264163.1"/>
    </source>
</evidence>
<feature type="compositionally biased region" description="Gly residues" evidence="1">
    <location>
        <begin position="127"/>
        <end position="143"/>
    </location>
</feature>
<evidence type="ECO:0000256" key="1">
    <source>
        <dbReference type="SAM" id="MobiDB-lite"/>
    </source>
</evidence>
<dbReference type="Proteomes" id="UP001221413">
    <property type="component" value="Unassembled WGS sequence"/>
</dbReference>
<evidence type="ECO:0000313" key="3">
    <source>
        <dbReference type="Proteomes" id="UP001221413"/>
    </source>
</evidence>
<dbReference type="EMBL" id="JAQGDS010000001">
    <property type="protein sequence ID" value="KAJ6264163.1"/>
    <property type="molecule type" value="Genomic_DNA"/>
</dbReference>
<name>A0AAD6J422_DREDA</name>
<comment type="caution">
    <text evidence="2">The sequence shown here is derived from an EMBL/GenBank/DDBJ whole genome shotgun (WGS) entry which is preliminary data.</text>
</comment>
<gene>
    <name evidence="2" type="ORF">Dda_0305</name>
</gene>
<accession>A0AAD6J422</accession>
<dbReference type="AlphaFoldDB" id="A0AAD6J422"/>
<protein>
    <submittedName>
        <fullName evidence="2">Uncharacterized protein</fullName>
    </submittedName>
</protein>
<reference evidence="2" key="1">
    <citation type="submission" date="2023-01" db="EMBL/GenBank/DDBJ databases">
        <title>The chitinases involved in constricting ring structure development in the nematode-trapping fungus Drechslerella dactyloides.</title>
        <authorList>
            <person name="Wang R."/>
            <person name="Zhang L."/>
            <person name="Tang P."/>
            <person name="Li S."/>
            <person name="Liang L."/>
        </authorList>
    </citation>
    <scope>NUCLEOTIDE SEQUENCE</scope>
    <source>
        <strain evidence="2">YMF1.00031</strain>
    </source>
</reference>
<keyword evidence="3" id="KW-1185">Reference proteome</keyword>